<reference evidence="3" key="1">
    <citation type="journal article" date="2019" name="Int. J. Syst. Evol. Microbiol.">
        <title>The Global Catalogue of Microorganisms (GCM) 10K type strain sequencing project: providing services to taxonomists for standard genome sequencing and annotation.</title>
        <authorList>
            <consortium name="The Broad Institute Genomics Platform"/>
            <consortium name="The Broad Institute Genome Sequencing Center for Infectious Disease"/>
            <person name="Wu L."/>
            <person name="Ma J."/>
        </authorList>
    </citation>
    <scope>NUCLEOTIDE SEQUENCE [LARGE SCALE GENOMIC DNA]</scope>
    <source>
        <strain evidence="3">CCTCC AB 2017081</strain>
    </source>
</reference>
<protein>
    <submittedName>
        <fullName evidence="2">Uncharacterized protein</fullName>
    </submittedName>
</protein>
<dbReference type="EMBL" id="JBHRZG010000010">
    <property type="protein sequence ID" value="MFC3833352.1"/>
    <property type="molecule type" value="Genomic_DNA"/>
</dbReference>
<comment type="caution">
    <text evidence="2">The sequence shown here is derived from an EMBL/GenBank/DDBJ whole genome shotgun (WGS) entry which is preliminary data.</text>
</comment>
<organism evidence="2 3">
    <name type="scientific">Deinococcus rufus</name>
    <dbReference type="NCBI Taxonomy" id="2136097"/>
    <lineage>
        <taxon>Bacteria</taxon>
        <taxon>Thermotogati</taxon>
        <taxon>Deinococcota</taxon>
        <taxon>Deinococci</taxon>
        <taxon>Deinococcales</taxon>
        <taxon>Deinococcaceae</taxon>
        <taxon>Deinococcus</taxon>
    </lineage>
</organism>
<evidence type="ECO:0000313" key="2">
    <source>
        <dbReference type="EMBL" id="MFC3833352.1"/>
    </source>
</evidence>
<feature type="compositionally biased region" description="Pro residues" evidence="1">
    <location>
        <begin position="136"/>
        <end position="147"/>
    </location>
</feature>
<gene>
    <name evidence="2" type="ORF">ACFOSB_10825</name>
</gene>
<name>A0ABV7Z7E8_9DEIO</name>
<keyword evidence="3" id="KW-1185">Reference proteome</keyword>
<proteinExistence type="predicted"/>
<evidence type="ECO:0000313" key="3">
    <source>
        <dbReference type="Proteomes" id="UP001595803"/>
    </source>
</evidence>
<accession>A0ABV7Z7E8</accession>
<sequence length="147" mass="16623">MILKVGLVLQRHASVLACLRLEACDERWYQRADFADLVAAAEDEICDNASLFGSDPSSLSGLSNHELLIHLLYYSAAGVRPLVTAVLQVMRSRRRSLEVLLRRLVADGYRDYLDRLVEPVRFEPPLPRKYHHRPHPPCAPMAPPLQA</sequence>
<evidence type="ECO:0000256" key="1">
    <source>
        <dbReference type="SAM" id="MobiDB-lite"/>
    </source>
</evidence>
<feature type="region of interest" description="Disordered" evidence="1">
    <location>
        <begin position="128"/>
        <end position="147"/>
    </location>
</feature>
<dbReference type="RefSeq" id="WP_322472754.1">
    <property type="nucleotide sequence ID" value="NZ_JBHRZG010000010.1"/>
</dbReference>
<dbReference type="Proteomes" id="UP001595803">
    <property type="component" value="Unassembled WGS sequence"/>
</dbReference>